<evidence type="ECO:0000256" key="1">
    <source>
        <dbReference type="SAM" id="MobiDB-lite"/>
    </source>
</evidence>
<protein>
    <recommendedName>
        <fullName evidence="4">Myb-like domain-containing protein</fullName>
    </recommendedName>
</protein>
<evidence type="ECO:0000313" key="3">
    <source>
        <dbReference type="Proteomes" id="UP000823388"/>
    </source>
</evidence>
<accession>A0A8T0XCB7</accession>
<organism evidence="2 3">
    <name type="scientific">Panicum virgatum</name>
    <name type="common">Blackwell switchgrass</name>
    <dbReference type="NCBI Taxonomy" id="38727"/>
    <lineage>
        <taxon>Eukaryota</taxon>
        <taxon>Viridiplantae</taxon>
        <taxon>Streptophyta</taxon>
        <taxon>Embryophyta</taxon>
        <taxon>Tracheophyta</taxon>
        <taxon>Spermatophyta</taxon>
        <taxon>Magnoliopsida</taxon>
        <taxon>Liliopsida</taxon>
        <taxon>Poales</taxon>
        <taxon>Poaceae</taxon>
        <taxon>PACMAD clade</taxon>
        <taxon>Panicoideae</taxon>
        <taxon>Panicodae</taxon>
        <taxon>Paniceae</taxon>
        <taxon>Panicinae</taxon>
        <taxon>Panicum</taxon>
        <taxon>Panicum sect. Hiantes</taxon>
    </lineage>
</organism>
<feature type="region of interest" description="Disordered" evidence="1">
    <location>
        <begin position="14"/>
        <end position="37"/>
    </location>
</feature>
<comment type="caution">
    <text evidence="2">The sequence shown here is derived from an EMBL/GenBank/DDBJ whole genome shotgun (WGS) entry which is preliminary data.</text>
</comment>
<dbReference type="Proteomes" id="UP000823388">
    <property type="component" value="Chromosome 1N"/>
</dbReference>
<sequence>MTSKIMITYKRKRVTSQDHTADDTVFDSSPATSSNVVASNLPPKFEEHAENTISNEDNFFTPVKQQRLSMQNSIKEECEPDGGQNELHVSSPQKELPEIYSAMIITAAAQSELLQCSEDTNNQIPVSSSVCGLMYADGTVGQTKDPNTSAIVETNSHNLPESTMGSRQCKNRFSPLLTFRRRAKKKINLDEPTEEICSPDNEKQCSTLTCSQPSSSINGIPLLKYTAGDPLDTEDKVASVRSTGLSTQAEHTPEQESSQIVKSSVQPMVPQSADHGNQNMTLEGDGTPVSKFTCVQEVREQDATVEDSSKTLPITIEAPNIIDMQGEGHGIGQTTLQQLPRENLNVSWLKPTNKSAAEDVPESQGSTKNIAFIVLDDDSDERGKEIENSEALDQGLHQNKRGLIDLNCAELRQEGSLHLGDSSIQKLTDQDLDGSARKQMSQPIERMFFTKEKDTIHGKQQQHEESSTMHTSYSNLFDLTPPWNAGSLKGPRSLPSELKFRIMDKAPEFSLDLSLDSFHDKRVPTLRSGKLFLGGTSSISHKLTERLGTYSYSRHSAPWSEEELDFLWIGVRRYGVNNWNAMLRDTRLRFSNSRMPEDLAKQWGKEQKKLLTSGLGPAAPLHIAEDYLSRASCSGCSKSPFLGAQTDLSLGDVYLRNARASERGQHHLLSLGMLNLHGIDGGPRNLSFP</sequence>
<feature type="compositionally biased region" description="Polar residues" evidence="1">
    <location>
        <begin position="26"/>
        <end position="37"/>
    </location>
</feature>
<evidence type="ECO:0008006" key="4">
    <source>
        <dbReference type="Google" id="ProtNLM"/>
    </source>
</evidence>
<proteinExistence type="predicted"/>
<dbReference type="InterPro" id="IPR009057">
    <property type="entry name" value="Homeodomain-like_sf"/>
</dbReference>
<feature type="region of interest" description="Disordered" evidence="1">
    <location>
        <begin position="238"/>
        <end position="258"/>
    </location>
</feature>
<gene>
    <name evidence="2" type="ORF">PVAP13_1NG557700</name>
</gene>
<dbReference type="Gene3D" id="1.10.10.60">
    <property type="entry name" value="Homeodomain-like"/>
    <property type="match status" value="1"/>
</dbReference>
<reference evidence="2" key="1">
    <citation type="submission" date="2020-05" db="EMBL/GenBank/DDBJ databases">
        <title>WGS assembly of Panicum virgatum.</title>
        <authorList>
            <person name="Lovell J.T."/>
            <person name="Jenkins J."/>
            <person name="Shu S."/>
            <person name="Juenger T.E."/>
            <person name="Schmutz J."/>
        </authorList>
    </citation>
    <scope>NUCLEOTIDE SEQUENCE</scope>
    <source>
        <strain evidence="2">AP13</strain>
    </source>
</reference>
<dbReference type="EMBL" id="CM029038">
    <property type="protein sequence ID" value="KAG2654953.1"/>
    <property type="molecule type" value="Genomic_DNA"/>
</dbReference>
<evidence type="ECO:0000313" key="2">
    <source>
        <dbReference type="EMBL" id="KAG2654953.1"/>
    </source>
</evidence>
<dbReference type="AlphaFoldDB" id="A0A8T0XCB7"/>
<keyword evidence="3" id="KW-1185">Reference proteome</keyword>
<feature type="compositionally biased region" description="Polar residues" evidence="1">
    <location>
        <begin position="240"/>
        <end position="258"/>
    </location>
</feature>
<dbReference type="CDD" id="cd11660">
    <property type="entry name" value="SANT_TRF"/>
    <property type="match status" value="1"/>
</dbReference>
<name>A0A8T0XCB7_PANVG</name>
<dbReference type="SUPFAM" id="SSF46689">
    <property type="entry name" value="Homeodomain-like"/>
    <property type="match status" value="1"/>
</dbReference>